<comment type="similarity">
    <text evidence="4 6">Belongs to the GART family.</text>
</comment>
<dbReference type="InterPro" id="IPR036477">
    <property type="entry name" value="Formyl_transf_N_sf"/>
</dbReference>
<dbReference type="Gene3D" id="3.40.50.170">
    <property type="entry name" value="Formyl transferase, N-terminal domain"/>
    <property type="match status" value="1"/>
</dbReference>
<evidence type="ECO:0000256" key="6">
    <source>
        <dbReference type="HAMAP-Rule" id="MF_01930"/>
    </source>
</evidence>
<evidence type="ECO:0000313" key="8">
    <source>
        <dbReference type="Proteomes" id="UP000501914"/>
    </source>
</evidence>
<dbReference type="SUPFAM" id="SSF53328">
    <property type="entry name" value="Formyltransferase"/>
    <property type="match status" value="1"/>
</dbReference>
<dbReference type="InterPro" id="IPR002376">
    <property type="entry name" value="Formyl_transf_N"/>
</dbReference>
<dbReference type="PROSITE" id="PS00373">
    <property type="entry name" value="GART"/>
    <property type="match status" value="1"/>
</dbReference>
<proteinExistence type="inferred from homology"/>
<gene>
    <name evidence="6 7" type="primary">purN</name>
    <name evidence="7" type="ORF">G4P54_03535</name>
</gene>
<evidence type="ECO:0000256" key="5">
    <source>
        <dbReference type="ARBA" id="ARBA00047664"/>
    </source>
</evidence>
<reference evidence="7 8" key="1">
    <citation type="submission" date="2020-02" db="EMBL/GenBank/DDBJ databases">
        <title>Genome sequencing, annotation and comparative genomic analysis of Bacillus tequilensis EA-CB0015, an effective biological control agent against Pseudocercospora fijiensis in banana plants.</title>
        <authorList>
            <person name="Cuellar-Gaviria T.Z."/>
            <person name="Ju K.-S."/>
            <person name="Villegas-Escobar V."/>
        </authorList>
    </citation>
    <scope>NUCLEOTIDE SEQUENCE [LARGE SCALE GENOMIC DNA]</scope>
    <source>
        <strain evidence="7 8">EA-CB0015</strain>
    </source>
</reference>
<dbReference type="EMBL" id="CP048852">
    <property type="protein sequence ID" value="QIW78946.1"/>
    <property type="molecule type" value="Genomic_DNA"/>
</dbReference>
<dbReference type="RefSeq" id="WP_024715843.1">
    <property type="nucleotide sequence ID" value="NZ_CP048852.1"/>
</dbReference>
<dbReference type="CDD" id="cd08645">
    <property type="entry name" value="FMT_core_GART"/>
    <property type="match status" value="1"/>
</dbReference>
<evidence type="ECO:0000256" key="3">
    <source>
        <dbReference type="ARBA" id="ARBA00022755"/>
    </source>
</evidence>
<protein>
    <recommendedName>
        <fullName evidence="6">Phosphoribosylglycinamide formyltransferase</fullName>
        <ecNumber evidence="6">2.1.2.2</ecNumber>
    </recommendedName>
    <alternativeName>
        <fullName evidence="6">5'-phosphoribosylglycinamide transformylase</fullName>
    </alternativeName>
    <alternativeName>
        <fullName evidence="6">GAR transformylase</fullName>
        <shortName evidence="6">GART</shortName>
    </alternativeName>
</protein>
<dbReference type="OrthoDB" id="9806170at2"/>
<dbReference type="InterPro" id="IPR001555">
    <property type="entry name" value="GART_AS"/>
</dbReference>
<feature type="site" description="Raises pKa of active site His" evidence="6">
    <location>
        <position position="145"/>
    </location>
</feature>
<dbReference type="NCBIfam" id="TIGR00639">
    <property type="entry name" value="PurN"/>
    <property type="match status" value="1"/>
</dbReference>
<organism evidence="7 8">
    <name type="scientific">Bacillus tequilensis</name>
    <dbReference type="NCBI Taxonomy" id="227866"/>
    <lineage>
        <taxon>Bacteria</taxon>
        <taxon>Bacillati</taxon>
        <taxon>Bacillota</taxon>
        <taxon>Bacilli</taxon>
        <taxon>Bacillales</taxon>
        <taxon>Bacillaceae</taxon>
        <taxon>Bacillus</taxon>
    </lineage>
</organism>
<dbReference type="GO" id="GO:0006189">
    <property type="term" value="P:'de novo' IMP biosynthetic process"/>
    <property type="evidence" value="ECO:0007669"/>
    <property type="project" value="UniProtKB-UniRule"/>
</dbReference>
<comment type="catalytic activity">
    <reaction evidence="5 6">
        <text>N(1)-(5-phospho-beta-D-ribosyl)glycinamide + (6R)-10-formyltetrahydrofolate = N(2)-formyl-N(1)-(5-phospho-beta-D-ribosyl)glycinamide + (6S)-5,6,7,8-tetrahydrofolate + H(+)</text>
        <dbReference type="Rhea" id="RHEA:15053"/>
        <dbReference type="ChEBI" id="CHEBI:15378"/>
        <dbReference type="ChEBI" id="CHEBI:57453"/>
        <dbReference type="ChEBI" id="CHEBI:143788"/>
        <dbReference type="ChEBI" id="CHEBI:147286"/>
        <dbReference type="ChEBI" id="CHEBI:195366"/>
        <dbReference type="EC" id="2.1.2.2"/>
    </reaction>
</comment>
<feature type="binding site" evidence="6">
    <location>
        <position position="107"/>
    </location>
    <ligand>
        <name>(6R)-10-formyltetrahydrofolate</name>
        <dbReference type="ChEBI" id="CHEBI:195366"/>
    </ligand>
</feature>
<feature type="binding site" evidence="6">
    <location>
        <position position="65"/>
    </location>
    <ligand>
        <name>(6R)-10-formyltetrahydrofolate</name>
        <dbReference type="ChEBI" id="CHEBI:195366"/>
    </ligand>
</feature>
<keyword evidence="3 6" id="KW-0658">Purine biosynthesis</keyword>
<feature type="binding site" evidence="6">
    <location>
        <begin position="90"/>
        <end position="93"/>
    </location>
    <ligand>
        <name>(6R)-10-formyltetrahydrofolate</name>
        <dbReference type="ChEBI" id="CHEBI:195366"/>
    </ligand>
</feature>
<dbReference type="Pfam" id="PF00551">
    <property type="entry name" value="Formyl_trans_N"/>
    <property type="match status" value="1"/>
</dbReference>
<dbReference type="KEGG" id="bteq:G4P54_03535"/>
<keyword evidence="2 6" id="KW-0808">Transferase</keyword>
<comment type="function">
    <text evidence="6">Catalyzes the transfer of a formyl group from 10-formyltetrahydrofolate to 5-phospho-ribosyl-glycinamide (GAR), producing 5-phospho-ribosyl-N-formylglycinamide (FGAR) and tetrahydrofolate.</text>
</comment>
<evidence type="ECO:0000313" key="7">
    <source>
        <dbReference type="EMBL" id="QIW78946.1"/>
    </source>
</evidence>
<dbReference type="GO" id="GO:0004644">
    <property type="term" value="F:phosphoribosylglycinamide formyltransferase activity"/>
    <property type="evidence" value="ECO:0007669"/>
    <property type="project" value="UniProtKB-UniRule"/>
</dbReference>
<evidence type="ECO:0000256" key="4">
    <source>
        <dbReference type="ARBA" id="ARBA00038440"/>
    </source>
</evidence>
<accession>A0A6H0WHT7</accession>
<evidence type="ECO:0000256" key="1">
    <source>
        <dbReference type="ARBA" id="ARBA00005054"/>
    </source>
</evidence>
<evidence type="ECO:0000256" key="2">
    <source>
        <dbReference type="ARBA" id="ARBA00022679"/>
    </source>
</evidence>
<dbReference type="PANTHER" id="PTHR43369:SF2">
    <property type="entry name" value="PHOSPHORIBOSYLGLYCINAMIDE FORMYLTRANSFERASE"/>
    <property type="match status" value="1"/>
</dbReference>
<sequence>MKKFAVFASGNGSNFEAIVTRMKEENWDASVSLLVCDKPQAKVIERAEEHQIPSFAFEPKSYENKAAFERAIIEQLHLHDAEMIVLAGYMRLIGDTLLQAYGGKIINIHPSLLPAFPGIDAVGQAYRAGVKVAGITVHYVDEGMDTGPIIAQKAIEIAESDTLETIEQQIHRLEHKWYPSVIKQLLGLNNRGEKAWPLNVH</sequence>
<feature type="binding site" evidence="6">
    <location>
        <begin position="12"/>
        <end position="14"/>
    </location>
    <ligand>
        <name>N(1)-(5-phospho-beta-D-ribosyl)glycinamide</name>
        <dbReference type="ChEBI" id="CHEBI:143788"/>
    </ligand>
</feature>
<dbReference type="Proteomes" id="UP000501914">
    <property type="component" value="Chromosome"/>
</dbReference>
<name>A0A6H0WHT7_9BACI</name>
<dbReference type="HAMAP" id="MF_01930">
    <property type="entry name" value="PurN"/>
    <property type="match status" value="1"/>
</dbReference>
<dbReference type="InterPro" id="IPR004607">
    <property type="entry name" value="GART"/>
</dbReference>
<keyword evidence="8" id="KW-1185">Reference proteome</keyword>
<dbReference type="AlphaFoldDB" id="A0A6H0WHT7"/>
<dbReference type="GO" id="GO:0005829">
    <property type="term" value="C:cytosol"/>
    <property type="evidence" value="ECO:0007669"/>
    <property type="project" value="TreeGrafter"/>
</dbReference>
<dbReference type="PANTHER" id="PTHR43369">
    <property type="entry name" value="PHOSPHORIBOSYLGLYCINAMIDE FORMYLTRANSFERASE"/>
    <property type="match status" value="1"/>
</dbReference>
<dbReference type="UniPathway" id="UPA00074">
    <property type="reaction ID" value="UER00126"/>
</dbReference>
<dbReference type="EC" id="2.1.2.2" evidence="6"/>
<comment type="pathway">
    <text evidence="1 6">Purine metabolism; IMP biosynthesis via de novo pathway; N(2)-formyl-N(1)-(5-phospho-D-ribosyl)glycinamide from N(1)-(5-phospho-D-ribosyl)glycinamide (10-formyl THF route): step 1/1.</text>
</comment>
<dbReference type="FunFam" id="3.40.50.170:FF:000007">
    <property type="entry name" value="Phosphoribosylglycinamide formyltransferase"/>
    <property type="match status" value="1"/>
</dbReference>
<feature type="active site" description="Proton donor" evidence="6">
    <location>
        <position position="109"/>
    </location>
</feature>